<dbReference type="Gene3D" id="1.10.10.10">
    <property type="entry name" value="Winged helix-like DNA-binding domain superfamily/Winged helix DNA-binding domain"/>
    <property type="match status" value="1"/>
</dbReference>
<feature type="region of interest" description="Disordered" evidence="12">
    <location>
        <begin position="1400"/>
        <end position="1507"/>
    </location>
</feature>
<dbReference type="FunFam" id="3.40.50.300:FF:000537">
    <property type="entry name" value="Bloom syndrome RecQ-like helicase"/>
    <property type="match status" value="1"/>
</dbReference>
<evidence type="ECO:0000259" key="14">
    <source>
        <dbReference type="PROSITE" id="PS51194"/>
    </source>
</evidence>
<feature type="region of interest" description="Disordered" evidence="12">
    <location>
        <begin position="41"/>
        <end position="61"/>
    </location>
</feature>
<feature type="region of interest" description="Disordered" evidence="12">
    <location>
        <begin position="316"/>
        <end position="403"/>
    </location>
</feature>
<feature type="compositionally biased region" description="Polar residues" evidence="12">
    <location>
        <begin position="491"/>
        <end position="501"/>
    </location>
</feature>
<evidence type="ECO:0000256" key="3">
    <source>
        <dbReference type="ARBA" id="ARBA00022741"/>
    </source>
</evidence>
<dbReference type="GO" id="GO:0005524">
    <property type="term" value="F:ATP binding"/>
    <property type="evidence" value="ECO:0007669"/>
    <property type="project" value="UniProtKB-KW"/>
</dbReference>
<evidence type="ECO:0000256" key="7">
    <source>
        <dbReference type="ARBA" id="ARBA00023125"/>
    </source>
</evidence>
<dbReference type="NCBIfam" id="TIGR00614">
    <property type="entry name" value="recQ_fam"/>
    <property type="match status" value="1"/>
</dbReference>
<dbReference type="GO" id="GO:0043138">
    <property type="term" value="F:3'-5' DNA helicase activity"/>
    <property type="evidence" value="ECO:0007669"/>
    <property type="project" value="UniProtKB-EC"/>
</dbReference>
<dbReference type="GO" id="GO:0000724">
    <property type="term" value="P:double-strand break repair via homologous recombination"/>
    <property type="evidence" value="ECO:0007669"/>
    <property type="project" value="TreeGrafter"/>
</dbReference>
<dbReference type="GO" id="GO:0003677">
    <property type="term" value="F:DNA binding"/>
    <property type="evidence" value="ECO:0007669"/>
    <property type="project" value="UniProtKB-KW"/>
</dbReference>
<evidence type="ECO:0000256" key="5">
    <source>
        <dbReference type="ARBA" id="ARBA00022806"/>
    </source>
</evidence>
<keyword evidence="7" id="KW-0238">DNA-binding</keyword>
<evidence type="ECO:0000313" key="15">
    <source>
        <dbReference type="EMBL" id="QSZ30257.1"/>
    </source>
</evidence>
<dbReference type="InterPro" id="IPR001650">
    <property type="entry name" value="Helicase_C-like"/>
</dbReference>
<dbReference type="SUPFAM" id="SSF52540">
    <property type="entry name" value="P-loop containing nucleoside triphosphate hydrolases"/>
    <property type="match status" value="2"/>
</dbReference>
<dbReference type="Pfam" id="PF00271">
    <property type="entry name" value="Helicase_C"/>
    <property type="match status" value="1"/>
</dbReference>
<feature type="compositionally biased region" description="Polar residues" evidence="12">
    <location>
        <begin position="342"/>
        <end position="356"/>
    </location>
</feature>
<feature type="compositionally biased region" description="Polar residues" evidence="12">
    <location>
        <begin position="835"/>
        <end position="848"/>
    </location>
</feature>
<dbReference type="Proteomes" id="UP000672032">
    <property type="component" value="Chromosome 1"/>
</dbReference>
<accession>A0A8A3PA07</accession>
<name>A0A8A3PA07_9HELO</name>
<keyword evidence="5" id="KW-0347">Helicase</keyword>
<feature type="compositionally biased region" description="Polar residues" evidence="12">
    <location>
        <begin position="803"/>
        <end position="820"/>
    </location>
</feature>
<feature type="compositionally biased region" description="Polar residues" evidence="12">
    <location>
        <begin position="116"/>
        <end position="127"/>
    </location>
</feature>
<comment type="catalytic activity">
    <reaction evidence="10">
        <text>Couples ATP hydrolysis with the unwinding of duplex DNA by translocating in the 3'-5' direction.</text>
        <dbReference type="EC" id="5.6.2.4"/>
    </reaction>
</comment>
<keyword evidence="4" id="KW-0378">Hydrolase</keyword>
<dbReference type="SMART" id="SM00956">
    <property type="entry name" value="RQC"/>
    <property type="match status" value="1"/>
</dbReference>
<dbReference type="Gene3D" id="3.40.50.300">
    <property type="entry name" value="P-loop containing nucleotide triphosphate hydrolases"/>
    <property type="match status" value="2"/>
</dbReference>
<dbReference type="InterPro" id="IPR004589">
    <property type="entry name" value="DNA_helicase_ATP-dep_RecQ"/>
</dbReference>
<feature type="compositionally biased region" description="Polar residues" evidence="12">
    <location>
        <begin position="463"/>
        <end position="481"/>
    </location>
</feature>
<evidence type="ECO:0000256" key="2">
    <source>
        <dbReference type="ARBA" id="ARBA00005446"/>
    </source>
</evidence>
<evidence type="ECO:0000259" key="13">
    <source>
        <dbReference type="PROSITE" id="PS51192"/>
    </source>
</evidence>
<dbReference type="Pfam" id="PF09382">
    <property type="entry name" value="RQC"/>
    <property type="match status" value="1"/>
</dbReference>
<dbReference type="GO" id="GO:0005634">
    <property type="term" value="C:nucleus"/>
    <property type="evidence" value="ECO:0007669"/>
    <property type="project" value="UniProtKB-SubCell"/>
</dbReference>
<dbReference type="CDD" id="cd17920">
    <property type="entry name" value="DEXHc_RecQ"/>
    <property type="match status" value="1"/>
</dbReference>
<proteinExistence type="inferred from homology"/>
<feature type="region of interest" description="Disordered" evidence="12">
    <location>
        <begin position="220"/>
        <end position="239"/>
    </location>
</feature>
<sequence length="1754" mass="196218">MTRHNLQSHISWLIQNKVTAPPGAHISAFATSPATIEPGFGNSEGEGIAHETRNTQLAPTPPIRNRRVEEISNVVASSRPPRPSILTPITQSTPVTGDELSDLEMGKLTSARKTTRPSLISHNQQLGSPSSTVSSSLTRSYKLQCNENGTPSRPISTREPRGLTPRPAPRPTPLPKTRVNFENVESVDLTGDDLVGVPSIHSSSTVEAFDDTSVLLWTESSASRPEPLPKGKKRKSEEISIAKSPRKFKKAPVHATEVQDELDDSFVDIDNLEPSGPSFRDILPDSQRTIVPHRTVEECPDPDFLEDVDMIGAMVSQGRHAKSKSRSRQNSEDIIMDRRSISRTTPAPTIGSQKQITPRGVRHISPAQVRASPTLKPREKLATKNPSPLKRRIHKQEIRDSDDEDILSDAEARVNCSPCPPSIKLPKVIFSTPDMYAIPTNQKSEDDEGTSAKDRFTSPLKPISQNVPFRQENEPSPFQRDSPTKHMASQKLPQRGSSQASTISLGLEEKRVVGLYMKDPSTLVPFSNHLENLLNQNNEALQVYLEDGEHPPEDIISERKAMLDQKKCLKALADNLHGLQDLASKTTAALQRVMALLEEDIEDNEAEAQSHVLARQLSEEKKECWRLLDASGAIKYGFGAISSTKPLVSTHESSANASGHVVFQTQIPSLKHQSSSAATSLRQGYTTPGFQSPRNSRVQESRYAPPSPVRHTTPLCSMIPGNSHWMLGTSMEQRNFHRKPSPTDYGGDESFFDDLLEDEQQIMKETHVDDEKSDEREEEVEEDYGDFDDDDEAMIDFAQQVEQSNFKPPSTKLSFNTNLHDASRSSSKATKRSSLNSNKTKTMYSTVDPSHADPGNYSYAWSSDVKRALKDRFRLTGFRKNQLEAINATLGGRDAFILMPTGGGKSLCYQLPAVVDSGKTKGVTIVISPLLALMHDQVDHLQKLRIQAYLFNSETTKEVKQELFGALSQPFPDHYVQLLYVTPEMITKSLALQSKLDDLHAKRRLARIVIDEAHCVSQWGHDFRPDYKNLHTLRERYPSVPFIALTATATERVKKDVIHNLGMHDCEQLKQSFNRPNIYYEVRRKTGKGATAAMFAEITNMLTVDYKNQSGIIYCLSRKNCEDVAKQLREKRIKAHHFHAQMTPEEKKDIQHRWQIGNIQVVVATIAFGMGIDKQNVRFVIHYCLPKTLEGYYQETGRAGRDGKAAACFLYYGFQDSQIYKGMIDKGDGGRDVKDEQRQMLDAMVRFCENRIDCRRVQLLQYFGETFKKEDCENCDTCNSNNTYGERDFSSEARKVISLVSKVKGNFAIGHFSAILEGKALAKIKAERHEELEEFGSLKDMGKTEIERLIEKLIQFGGLQFRAVKNRGGFHNDFVFLGPRYKQYMSRNLKLLLQIRVSNSPSPASGKNTKSKAKTQTQPSSTLLTSPIAQTRRSKKGKERFIEEDIDVSDDDFHPSTYPHCDPPAASDSVETSEDGAPEPVRGRSRNSRGIRQADHLGSPIRADDAMDGLNEPHKILVDEFVRKAKKLEECHRNNNGHRKPYFTELEFRRMAIHWTTSIAQMSQIPGIDKENVRLYGKRFFKLLDEIHSRYKEMMDPNFKSDKNHLIVNLVSDDDEIGMEDDESGMEDEYGDESEKFSRHFNSYSVDPKVQKFNERMGLAAQVPQTQPAEADSLKKSNRKGSNGSRPKARGYTNFRRKSGGSTSSKAGSSSGVSKNRAPAAGRKTSTASKGSSIMAKFGRGAEGGGSGINPMPT</sequence>
<feature type="region of interest" description="Disordered" evidence="12">
    <location>
        <begin position="439"/>
        <end position="501"/>
    </location>
</feature>
<dbReference type="Pfam" id="PF00270">
    <property type="entry name" value="DEAD"/>
    <property type="match status" value="1"/>
</dbReference>
<feature type="compositionally biased region" description="Acidic residues" evidence="12">
    <location>
        <begin position="776"/>
        <end position="788"/>
    </location>
</feature>
<feature type="region of interest" description="Disordered" evidence="12">
    <location>
        <begin position="673"/>
        <end position="715"/>
    </location>
</feature>
<dbReference type="GO" id="GO:0016787">
    <property type="term" value="F:hydrolase activity"/>
    <property type="evidence" value="ECO:0007669"/>
    <property type="project" value="UniProtKB-KW"/>
</dbReference>
<dbReference type="PROSITE" id="PS51192">
    <property type="entry name" value="HELICASE_ATP_BIND_1"/>
    <property type="match status" value="1"/>
</dbReference>
<evidence type="ECO:0000256" key="8">
    <source>
        <dbReference type="ARBA" id="ARBA00023235"/>
    </source>
</evidence>
<dbReference type="EMBL" id="CP063405">
    <property type="protein sequence ID" value="QSZ30257.1"/>
    <property type="molecule type" value="Genomic_DNA"/>
</dbReference>
<dbReference type="InterPro" id="IPR036388">
    <property type="entry name" value="WH-like_DNA-bd_sf"/>
</dbReference>
<reference evidence="15" key="1">
    <citation type="submission" date="2020-10" db="EMBL/GenBank/DDBJ databases">
        <title>Genome Sequence of Monilinia vaccinii-corymbosi Sheds Light on Mummy Berry Disease Infection of Blueberry and Mating Type.</title>
        <authorList>
            <person name="Yow A.G."/>
            <person name="Zhang Y."/>
            <person name="Bansal K."/>
            <person name="Eacker S.M."/>
            <person name="Sullivan S."/>
            <person name="Liachko I."/>
            <person name="Cubeta M.A."/>
            <person name="Rollins J.A."/>
            <person name="Ashrafi H."/>
        </authorList>
    </citation>
    <scope>NUCLEOTIDE SEQUENCE</scope>
    <source>
        <strain evidence="15">RL-1</strain>
    </source>
</reference>
<keyword evidence="16" id="KW-1185">Reference proteome</keyword>
<organism evidence="15 16">
    <name type="scientific">Monilinia vaccinii-corymbosi</name>
    <dbReference type="NCBI Taxonomy" id="61207"/>
    <lineage>
        <taxon>Eukaryota</taxon>
        <taxon>Fungi</taxon>
        <taxon>Dikarya</taxon>
        <taxon>Ascomycota</taxon>
        <taxon>Pezizomycotina</taxon>
        <taxon>Leotiomycetes</taxon>
        <taxon>Helotiales</taxon>
        <taxon>Sclerotiniaceae</taxon>
        <taxon>Monilinia</taxon>
    </lineage>
</organism>
<dbReference type="SMART" id="SM00490">
    <property type="entry name" value="HELICc"/>
    <property type="match status" value="1"/>
</dbReference>
<dbReference type="InterPro" id="IPR002464">
    <property type="entry name" value="DNA/RNA_helicase_DEAH_CS"/>
</dbReference>
<dbReference type="OrthoDB" id="10261556at2759"/>
<dbReference type="Pfam" id="PF16124">
    <property type="entry name" value="RecQ_Zn_bind"/>
    <property type="match status" value="1"/>
</dbReference>
<dbReference type="InterPro" id="IPR011545">
    <property type="entry name" value="DEAD/DEAH_box_helicase_dom"/>
</dbReference>
<feature type="region of interest" description="Disordered" evidence="12">
    <location>
        <begin position="1662"/>
        <end position="1754"/>
    </location>
</feature>
<evidence type="ECO:0000256" key="1">
    <source>
        <dbReference type="ARBA" id="ARBA00004123"/>
    </source>
</evidence>
<dbReference type="SUPFAM" id="SSF46785">
    <property type="entry name" value="Winged helix' DNA-binding domain"/>
    <property type="match status" value="1"/>
</dbReference>
<feature type="region of interest" description="Disordered" evidence="12">
    <location>
        <begin position="1617"/>
        <end position="1638"/>
    </location>
</feature>
<feature type="compositionally biased region" description="Low complexity" evidence="12">
    <location>
        <begin position="128"/>
        <end position="140"/>
    </location>
</feature>
<evidence type="ECO:0000256" key="6">
    <source>
        <dbReference type="ARBA" id="ARBA00022840"/>
    </source>
</evidence>
<dbReference type="GO" id="GO:0005737">
    <property type="term" value="C:cytoplasm"/>
    <property type="evidence" value="ECO:0007669"/>
    <property type="project" value="TreeGrafter"/>
</dbReference>
<dbReference type="GO" id="GO:0005694">
    <property type="term" value="C:chromosome"/>
    <property type="evidence" value="ECO:0007669"/>
    <property type="project" value="TreeGrafter"/>
</dbReference>
<comment type="subcellular location">
    <subcellularLocation>
        <location evidence="1">Nucleus</location>
    </subcellularLocation>
</comment>
<evidence type="ECO:0000256" key="4">
    <source>
        <dbReference type="ARBA" id="ARBA00022801"/>
    </source>
</evidence>
<keyword evidence="6" id="KW-0067">ATP-binding</keyword>
<feature type="region of interest" description="Disordered" evidence="12">
    <location>
        <begin position="803"/>
        <end position="849"/>
    </location>
</feature>
<feature type="region of interest" description="Disordered" evidence="12">
    <location>
        <begin position="73"/>
        <end position="179"/>
    </location>
</feature>
<evidence type="ECO:0000256" key="12">
    <source>
        <dbReference type="SAM" id="MobiDB-lite"/>
    </source>
</evidence>
<dbReference type="PROSITE" id="PS00690">
    <property type="entry name" value="DEAH_ATP_HELICASE"/>
    <property type="match status" value="1"/>
</dbReference>
<dbReference type="EC" id="5.6.2.4" evidence="11"/>
<evidence type="ECO:0000313" key="16">
    <source>
        <dbReference type="Proteomes" id="UP000672032"/>
    </source>
</evidence>
<feature type="compositionally biased region" description="Low complexity" evidence="12">
    <location>
        <begin position="1700"/>
        <end position="1715"/>
    </location>
</feature>
<feature type="compositionally biased region" description="Basic and acidic residues" evidence="12">
    <location>
        <begin position="765"/>
        <end position="775"/>
    </location>
</feature>
<protein>
    <recommendedName>
        <fullName evidence="11">DNA 3'-5' helicase</fullName>
        <ecNumber evidence="11">5.6.2.4</ecNumber>
    </recommendedName>
</protein>
<dbReference type="FunFam" id="3.40.50.300:FF:001975">
    <property type="entry name" value="ATP-dependent DNA helicase"/>
    <property type="match status" value="1"/>
</dbReference>
<dbReference type="InterPro" id="IPR036390">
    <property type="entry name" value="WH_DNA-bd_sf"/>
</dbReference>
<dbReference type="SMART" id="SM00487">
    <property type="entry name" value="DEXDc"/>
    <property type="match status" value="1"/>
</dbReference>
<comment type="similarity">
    <text evidence="2">Belongs to the helicase family. RecQ subfamily.</text>
</comment>
<evidence type="ECO:0000256" key="10">
    <source>
        <dbReference type="ARBA" id="ARBA00034617"/>
    </source>
</evidence>
<evidence type="ECO:0000256" key="9">
    <source>
        <dbReference type="ARBA" id="ARBA00023242"/>
    </source>
</evidence>
<dbReference type="CDD" id="cd18794">
    <property type="entry name" value="SF2_C_RecQ"/>
    <property type="match status" value="1"/>
</dbReference>
<dbReference type="InterPro" id="IPR014001">
    <property type="entry name" value="Helicase_ATP-bd"/>
</dbReference>
<dbReference type="InterPro" id="IPR018982">
    <property type="entry name" value="RQC_domain"/>
</dbReference>
<feature type="compositionally biased region" description="Acidic residues" evidence="12">
    <location>
        <begin position="1617"/>
        <end position="1632"/>
    </location>
</feature>
<feature type="compositionally biased region" description="Polar residues" evidence="12">
    <location>
        <begin position="673"/>
        <end position="698"/>
    </location>
</feature>
<dbReference type="PROSITE" id="PS51194">
    <property type="entry name" value="HELICASE_CTER"/>
    <property type="match status" value="1"/>
</dbReference>
<feature type="compositionally biased region" description="Low complexity" evidence="12">
    <location>
        <begin position="824"/>
        <end position="834"/>
    </location>
</feature>
<dbReference type="PANTHER" id="PTHR13710">
    <property type="entry name" value="DNA HELICASE RECQ FAMILY MEMBER"/>
    <property type="match status" value="1"/>
</dbReference>
<evidence type="ECO:0000256" key="11">
    <source>
        <dbReference type="ARBA" id="ARBA00034808"/>
    </source>
</evidence>
<dbReference type="GO" id="GO:0009378">
    <property type="term" value="F:four-way junction helicase activity"/>
    <property type="evidence" value="ECO:0007669"/>
    <property type="project" value="TreeGrafter"/>
</dbReference>
<feature type="region of interest" description="Disordered" evidence="12">
    <location>
        <begin position="765"/>
        <end position="788"/>
    </location>
</feature>
<feature type="domain" description="Helicase ATP-binding" evidence="13">
    <location>
        <begin position="886"/>
        <end position="1067"/>
    </location>
</feature>
<feature type="compositionally biased region" description="Low complexity" evidence="12">
    <location>
        <begin position="1415"/>
        <end position="1427"/>
    </location>
</feature>
<feature type="compositionally biased region" description="Basic and acidic residues" evidence="12">
    <location>
        <begin position="329"/>
        <end position="340"/>
    </location>
</feature>
<dbReference type="InterPro" id="IPR032284">
    <property type="entry name" value="RecQ_Zn-bd"/>
</dbReference>
<dbReference type="PANTHER" id="PTHR13710:SF153">
    <property type="entry name" value="RECQ-LIKE DNA HELICASE BLM"/>
    <property type="match status" value="1"/>
</dbReference>
<keyword evidence="9" id="KW-0539">Nucleus</keyword>
<feature type="compositionally biased region" description="Polar residues" evidence="12">
    <location>
        <begin position="141"/>
        <end position="155"/>
    </location>
</feature>
<keyword evidence="8" id="KW-0413">Isomerase</keyword>
<feature type="domain" description="Helicase C-terminal" evidence="14">
    <location>
        <begin position="1097"/>
        <end position="1245"/>
    </location>
</feature>
<dbReference type="GO" id="GO:0006260">
    <property type="term" value="P:DNA replication"/>
    <property type="evidence" value="ECO:0007669"/>
    <property type="project" value="InterPro"/>
</dbReference>
<gene>
    <name evidence="15" type="ORF">DSL72_004779</name>
</gene>
<dbReference type="InterPro" id="IPR027417">
    <property type="entry name" value="P-loop_NTPase"/>
</dbReference>
<keyword evidence="3" id="KW-0547">Nucleotide-binding</keyword>